<name>A0ABZ0NV06_CERBT</name>
<reference evidence="1 2" key="1">
    <citation type="submission" date="2023-09" db="EMBL/GenBank/DDBJ databases">
        <title>Complete-Gapless Cercospora beticola genome.</title>
        <authorList>
            <person name="Wyatt N.A."/>
            <person name="Spanner R.E."/>
            <person name="Bolton M.D."/>
        </authorList>
    </citation>
    <scope>NUCLEOTIDE SEQUENCE [LARGE SCALE GENOMIC DNA]</scope>
    <source>
        <strain evidence="1">Cb09-40</strain>
    </source>
</reference>
<dbReference type="RefSeq" id="XP_065459095.1">
    <property type="nucleotide sequence ID" value="XM_065603023.1"/>
</dbReference>
<dbReference type="Proteomes" id="UP001302367">
    <property type="component" value="Chromosome 5"/>
</dbReference>
<evidence type="ECO:0000313" key="1">
    <source>
        <dbReference type="EMBL" id="WPB03443.1"/>
    </source>
</evidence>
<evidence type="ECO:0000313" key="2">
    <source>
        <dbReference type="Proteomes" id="UP001302367"/>
    </source>
</evidence>
<keyword evidence="2" id="KW-1185">Reference proteome</keyword>
<accession>A0ABZ0NV06</accession>
<dbReference type="GeneID" id="90644443"/>
<dbReference type="EMBL" id="CP134188">
    <property type="protein sequence ID" value="WPB03443.1"/>
    <property type="molecule type" value="Genomic_DNA"/>
</dbReference>
<organism evidence="1 2">
    <name type="scientific">Cercospora beticola</name>
    <name type="common">Sugarbeet leaf spot fungus</name>
    <dbReference type="NCBI Taxonomy" id="122368"/>
    <lineage>
        <taxon>Eukaryota</taxon>
        <taxon>Fungi</taxon>
        <taxon>Dikarya</taxon>
        <taxon>Ascomycota</taxon>
        <taxon>Pezizomycotina</taxon>
        <taxon>Dothideomycetes</taxon>
        <taxon>Dothideomycetidae</taxon>
        <taxon>Mycosphaerellales</taxon>
        <taxon>Mycosphaerellaceae</taxon>
        <taxon>Cercospora</taxon>
    </lineage>
</organism>
<gene>
    <name evidence="1" type="ORF">RHO25_008082</name>
</gene>
<protein>
    <submittedName>
        <fullName evidence="1">Uncharacterized protein</fullName>
    </submittedName>
</protein>
<sequence>MALIVHVWEDRWETLALRLEPTTPPAELAPTLTPSSSATSLISLGETDGPPRAAMPHWIHAILHLLRPLDVVRPAPGRHMDVLGTDDIVLYTSTVCEAGSTSLWIGGGCIPDPAMPERRPWGIAILGRREWPVIEGPD</sequence>
<proteinExistence type="predicted"/>